<sequence length="1041" mass="112808">MKFDRFITRPVLSTAISIFIVILGILGLESLPISQYPDIAPPTITVSTEYTGASAQAVLNSVIAPLEEEINGVENMDYITSTATNSGGATISVVFKQGTDPDMAAVNVQNRVSKAQALLPSEVTQVGVSTSKQQTSMLTAFSLYSANDQHDISFIENYMKINLVPQIKRISGVGGVDVMGYDYSMRIWLKPDVMAQNNLIPSDVVAALDEQNIEAAPGQFGEQGNQAFQYTLRYKGRLQTETEFEDIVITATKDGEVLHLGDIATVELARLGNNVLGETNGHVGQTAMIYQVAGSNAMDINNEVAVFLEKAKEDFPAGVEVVTLLNTNDFLYASIWEVLKTLLEAFLLVVLVTYIFLQNVRLTLIPTIAIPVALIGAFFCLWVFGFSINLLTLCALVLAIGIVVDDAIVVVEAVQAKIEAGYLSAKEASIDAMSEISGAIISTTLVMMAIFIPVSFMSGTSGVFYKQMGLTLAFAIGMSAINALTLSPALCALLLKPHKNDPNVKATFVQRFHTSFNDNFNRLVNKYKKGVSFFIKHKSISGIAVVISIFLFVYLLFITPTALVPDEDQGTVFAAVTMPVGTSIEETKIEMDKLSEIIETVPSVNAYFLNTGVSLIDGEGTNNGMMICNLKNWSERGDNESATDIINVLQQEVSKKLKNSRVIFFAPAMIPGYSTSNGFELQLQDKTGGDLVTFNKVAQEFLEKVNARPEIQVARTSFNPSYPQYMVNIDVEKCKIAGISPDEVLSTLQGYYGGLYASNFNRFGKLYRVMIQAAPDYRANKETLNKIMVRNGTEMAPITQFVELEKVYGPASINRFNLFTSINILGSPSAEASSGEAIAAIKEVAKELPTGYGFEFSGMTREESGTSSNATAIILIIVLVFIYLLLSMQYGSYILPVVIILSIPFGLGGGLIFANIMGISNSIYMQMVLIMLIGLLAKNAILVVEYAKESREKGLGIVDAAIEAAGKRLRPILMTSFTLIIGLLPMMFASGVGANGNTALGAGAVGGMLIGTICQIFITPALFVVFQKIQEKFKPFNGDAN</sequence>
<dbReference type="Pfam" id="PF00873">
    <property type="entry name" value="ACR_tran"/>
    <property type="match status" value="1"/>
</dbReference>
<feature type="transmembrane region" description="Helical" evidence="9">
    <location>
        <begin position="1000"/>
        <end position="1026"/>
    </location>
</feature>
<feature type="transmembrane region" description="Helical" evidence="9">
    <location>
        <begin position="539"/>
        <end position="557"/>
    </location>
</feature>
<dbReference type="InterPro" id="IPR004764">
    <property type="entry name" value="MdtF-like"/>
</dbReference>
<feature type="transmembrane region" description="Helical" evidence="9">
    <location>
        <begin position="893"/>
        <end position="917"/>
    </location>
</feature>
<dbReference type="Gene3D" id="3.30.2090.10">
    <property type="entry name" value="Multidrug efflux transporter AcrB TolC docking domain, DN and DC subdomains"/>
    <property type="match status" value="2"/>
</dbReference>
<feature type="transmembrane region" description="Helical" evidence="9">
    <location>
        <begin position="472"/>
        <end position="495"/>
    </location>
</feature>
<dbReference type="InterPro" id="IPR001036">
    <property type="entry name" value="Acrflvin-R"/>
</dbReference>
<dbReference type="SUPFAM" id="SSF82866">
    <property type="entry name" value="Multidrug efflux transporter AcrB transmembrane domain"/>
    <property type="match status" value="2"/>
</dbReference>
<feature type="transmembrane region" description="Helical" evidence="9">
    <location>
        <begin position="972"/>
        <end position="994"/>
    </location>
</feature>
<dbReference type="EMBL" id="JBHTMV010000004">
    <property type="protein sequence ID" value="MFD1294373.1"/>
    <property type="molecule type" value="Genomic_DNA"/>
</dbReference>
<evidence type="ECO:0000256" key="1">
    <source>
        <dbReference type="ARBA" id="ARBA00004429"/>
    </source>
</evidence>
<comment type="subcellular location">
    <subcellularLocation>
        <location evidence="1">Cell inner membrane</location>
        <topology evidence="1">Multi-pass membrane protein</topology>
    </subcellularLocation>
</comment>
<evidence type="ECO:0000256" key="6">
    <source>
        <dbReference type="ARBA" id="ARBA00022692"/>
    </source>
</evidence>
<dbReference type="PANTHER" id="PTHR32063">
    <property type="match status" value="1"/>
</dbReference>
<evidence type="ECO:0000256" key="2">
    <source>
        <dbReference type="ARBA" id="ARBA00010942"/>
    </source>
</evidence>
<dbReference type="Gene3D" id="3.30.70.1320">
    <property type="entry name" value="Multidrug efflux transporter AcrB pore domain like"/>
    <property type="match status" value="1"/>
</dbReference>
<feature type="transmembrane region" description="Helical" evidence="9">
    <location>
        <begin position="364"/>
        <end position="384"/>
    </location>
</feature>
<keyword evidence="4" id="KW-1003">Cell membrane</keyword>
<dbReference type="Proteomes" id="UP001597241">
    <property type="component" value="Unassembled WGS sequence"/>
</dbReference>
<feature type="transmembrane region" description="Helical" evidence="9">
    <location>
        <begin position="330"/>
        <end position="357"/>
    </location>
</feature>
<keyword evidence="8 9" id="KW-0472">Membrane</keyword>
<dbReference type="Gene3D" id="3.30.70.1440">
    <property type="entry name" value="Multidrug efflux transporter AcrB pore domain"/>
    <property type="match status" value="1"/>
</dbReference>
<dbReference type="PRINTS" id="PR00702">
    <property type="entry name" value="ACRIFLAVINRP"/>
</dbReference>
<evidence type="ECO:0000256" key="9">
    <source>
        <dbReference type="SAM" id="Phobius"/>
    </source>
</evidence>
<feature type="transmembrane region" description="Helical" evidence="9">
    <location>
        <begin position="869"/>
        <end position="886"/>
    </location>
</feature>
<evidence type="ECO:0000256" key="8">
    <source>
        <dbReference type="ARBA" id="ARBA00023136"/>
    </source>
</evidence>
<keyword evidence="7 9" id="KW-1133">Transmembrane helix</keyword>
<evidence type="ECO:0000313" key="10">
    <source>
        <dbReference type="EMBL" id="MFD1294373.1"/>
    </source>
</evidence>
<dbReference type="SUPFAM" id="SSF82693">
    <property type="entry name" value="Multidrug efflux transporter AcrB pore domain, PN1, PN2, PC1 and PC2 subdomains"/>
    <property type="match status" value="4"/>
</dbReference>
<dbReference type="Gene3D" id="3.30.70.1430">
    <property type="entry name" value="Multidrug efflux transporter AcrB pore domain"/>
    <property type="match status" value="2"/>
</dbReference>
<dbReference type="SUPFAM" id="SSF82714">
    <property type="entry name" value="Multidrug efflux transporter AcrB TolC docking domain, DN and DC subdomains"/>
    <property type="match status" value="2"/>
</dbReference>
<comment type="caution">
    <text evidence="10">The sequence shown here is derived from an EMBL/GenBank/DDBJ whole genome shotgun (WGS) entry which is preliminary data.</text>
</comment>
<dbReference type="PANTHER" id="PTHR32063:SF9">
    <property type="entry name" value="SIMILAR TO MULTIDRUG RESISTANCE PROTEIN MEXB"/>
    <property type="match status" value="1"/>
</dbReference>
<feature type="transmembrane region" description="Helical" evidence="9">
    <location>
        <begin position="432"/>
        <end position="452"/>
    </location>
</feature>
<keyword evidence="3" id="KW-0813">Transport</keyword>
<evidence type="ECO:0000256" key="7">
    <source>
        <dbReference type="ARBA" id="ARBA00022989"/>
    </source>
</evidence>
<evidence type="ECO:0000313" key="11">
    <source>
        <dbReference type="Proteomes" id="UP001597241"/>
    </source>
</evidence>
<keyword evidence="6 9" id="KW-0812">Transmembrane</keyword>
<evidence type="ECO:0000256" key="4">
    <source>
        <dbReference type="ARBA" id="ARBA00022475"/>
    </source>
</evidence>
<proteinExistence type="inferred from homology"/>
<keyword evidence="11" id="KW-1185">Reference proteome</keyword>
<feature type="transmembrane region" description="Helical" evidence="9">
    <location>
        <begin position="7"/>
        <end position="28"/>
    </location>
</feature>
<evidence type="ECO:0000256" key="3">
    <source>
        <dbReference type="ARBA" id="ARBA00022448"/>
    </source>
</evidence>
<evidence type="ECO:0000256" key="5">
    <source>
        <dbReference type="ARBA" id="ARBA00022519"/>
    </source>
</evidence>
<gene>
    <name evidence="10" type="ORF">ACFQ5N_11050</name>
</gene>
<dbReference type="InterPro" id="IPR027463">
    <property type="entry name" value="AcrB_DN_DC_subdom"/>
</dbReference>
<comment type="similarity">
    <text evidence="2">Belongs to the resistance-nodulation-cell division (RND) (TC 2.A.6) family.</text>
</comment>
<dbReference type="Gene3D" id="1.20.1640.10">
    <property type="entry name" value="Multidrug efflux transporter AcrB transmembrane domain"/>
    <property type="match status" value="2"/>
</dbReference>
<organism evidence="10 11">
    <name type="scientific">Lutibacter holmesii</name>
    <dbReference type="NCBI Taxonomy" id="1137985"/>
    <lineage>
        <taxon>Bacteria</taxon>
        <taxon>Pseudomonadati</taxon>
        <taxon>Bacteroidota</taxon>
        <taxon>Flavobacteriia</taxon>
        <taxon>Flavobacteriales</taxon>
        <taxon>Flavobacteriaceae</taxon>
        <taxon>Lutibacter</taxon>
    </lineage>
</organism>
<accession>A0ABW3WRF1</accession>
<protein>
    <submittedName>
        <fullName evidence="10">Efflux RND transporter permease subunit</fullName>
    </submittedName>
</protein>
<feature type="transmembrane region" description="Helical" evidence="9">
    <location>
        <begin position="390"/>
        <end position="411"/>
    </location>
</feature>
<dbReference type="NCBIfam" id="TIGR00915">
    <property type="entry name" value="2A0602"/>
    <property type="match status" value="1"/>
</dbReference>
<dbReference type="RefSeq" id="WP_386809560.1">
    <property type="nucleotide sequence ID" value="NZ_JBHTMV010000004.1"/>
</dbReference>
<reference evidence="11" key="1">
    <citation type="journal article" date="2019" name="Int. J. Syst. Evol. Microbiol.">
        <title>The Global Catalogue of Microorganisms (GCM) 10K type strain sequencing project: providing services to taxonomists for standard genome sequencing and annotation.</title>
        <authorList>
            <consortium name="The Broad Institute Genomics Platform"/>
            <consortium name="The Broad Institute Genome Sequencing Center for Infectious Disease"/>
            <person name="Wu L."/>
            <person name="Ma J."/>
        </authorList>
    </citation>
    <scope>NUCLEOTIDE SEQUENCE [LARGE SCALE GENOMIC DNA]</scope>
    <source>
        <strain evidence="11">CCUG 62221</strain>
    </source>
</reference>
<keyword evidence="5" id="KW-0997">Cell inner membrane</keyword>
<name>A0ABW3WRF1_9FLAO</name>
<feature type="transmembrane region" description="Helical" evidence="9">
    <location>
        <begin position="923"/>
        <end position="944"/>
    </location>
</feature>